<gene>
    <name evidence="1" type="ORF">JCM15548_13383</name>
</gene>
<sequence>MHVSDLYELLLTDKKKTWTIGQNINNFRQNLEACEIGLEQKNEELNKIRH</sequence>
<evidence type="ECO:0000313" key="2">
    <source>
        <dbReference type="Proteomes" id="UP000032900"/>
    </source>
</evidence>
<protein>
    <submittedName>
        <fullName evidence="1">Uncharacterized protein</fullName>
    </submittedName>
</protein>
<reference evidence="1 2" key="1">
    <citation type="journal article" date="2015" name="Microbes Environ.">
        <title>Distribution and evolution of nitrogen fixation genes in the phylum bacteroidetes.</title>
        <authorList>
            <person name="Inoue J."/>
            <person name="Oshima K."/>
            <person name="Suda W."/>
            <person name="Sakamoto M."/>
            <person name="Iino T."/>
            <person name="Noda S."/>
            <person name="Hongoh Y."/>
            <person name="Hattori M."/>
            <person name="Ohkuma M."/>
        </authorList>
    </citation>
    <scope>NUCLEOTIDE SEQUENCE [LARGE SCALE GENOMIC DNA]</scope>
    <source>
        <strain evidence="1">JCM 15548</strain>
    </source>
</reference>
<accession>A0A0E9M0H8</accession>
<keyword evidence="2" id="KW-1185">Reference proteome</keyword>
<evidence type="ECO:0000313" key="1">
    <source>
        <dbReference type="EMBL" id="GAO31048.1"/>
    </source>
</evidence>
<dbReference type="Proteomes" id="UP000032900">
    <property type="component" value="Unassembled WGS sequence"/>
</dbReference>
<dbReference type="EMBL" id="BAZW01000036">
    <property type="protein sequence ID" value="GAO31048.1"/>
    <property type="molecule type" value="Genomic_DNA"/>
</dbReference>
<dbReference type="AlphaFoldDB" id="A0A0E9M0H8"/>
<proteinExistence type="predicted"/>
<organism evidence="1 2">
    <name type="scientific">Geofilum rubicundum JCM 15548</name>
    <dbReference type="NCBI Taxonomy" id="1236989"/>
    <lineage>
        <taxon>Bacteria</taxon>
        <taxon>Pseudomonadati</taxon>
        <taxon>Bacteroidota</taxon>
        <taxon>Bacteroidia</taxon>
        <taxon>Marinilabiliales</taxon>
        <taxon>Marinilabiliaceae</taxon>
        <taxon>Geofilum</taxon>
    </lineage>
</organism>
<dbReference type="STRING" id="1236989.JCM15548_13383"/>
<comment type="caution">
    <text evidence="1">The sequence shown here is derived from an EMBL/GenBank/DDBJ whole genome shotgun (WGS) entry which is preliminary data.</text>
</comment>
<name>A0A0E9M0H8_9BACT</name>